<accession>A0A1Y1RQ34</accession>
<dbReference type="Proteomes" id="UP000192359">
    <property type="component" value="Unassembled WGS sequence"/>
</dbReference>
<sequence>MKELTHDILGGYSPFVVVEVICNPRTLYLGLKMENEQGDSLHLELNNYWALFSAETYYSWSDNSRGIEIPVDLQGERLISHYGYNNFYGNFFIFSGGVTIFSLTPDNDYPESTWGITYAPSEKDLYFSGELTPELQRDYLKIADDCTYSLFPHFSSAGVEFITFPNNKISDMKIGESDIDFEKIYFLRLNLMETNGGELQILIDDTWEYRSSSLVVGSSEGGKIFEILSNVLLSLKVEKQIVLKNRGKIIVFDDGSGIIQTD</sequence>
<keyword evidence="2" id="KW-1185">Reference proteome</keyword>
<dbReference type="AlphaFoldDB" id="A0A1Y1RQ34"/>
<organism evidence="1 2">
    <name type="scientific">Rothia nasimurium</name>
    <dbReference type="NCBI Taxonomy" id="85336"/>
    <lineage>
        <taxon>Bacteria</taxon>
        <taxon>Bacillati</taxon>
        <taxon>Actinomycetota</taxon>
        <taxon>Actinomycetes</taxon>
        <taxon>Micrococcales</taxon>
        <taxon>Micrococcaceae</taxon>
        <taxon>Rothia</taxon>
    </lineage>
</organism>
<protein>
    <submittedName>
        <fullName evidence="1">Uncharacterized protein</fullName>
    </submittedName>
</protein>
<evidence type="ECO:0000313" key="2">
    <source>
        <dbReference type="Proteomes" id="UP000192359"/>
    </source>
</evidence>
<dbReference type="RefSeq" id="WP_083091613.1">
    <property type="nucleotide sequence ID" value="NZ_LXWF01000020.1"/>
</dbReference>
<proteinExistence type="predicted"/>
<reference evidence="1 2" key="1">
    <citation type="submission" date="2016-05" db="EMBL/GenBank/DDBJ databases">
        <title>Draft genome sequence of a porcine commensal Rothia nasimurium.</title>
        <authorList>
            <person name="Gaiser R.A."/>
            <person name="Van Baarlen P."/>
            <person name="Wells J.M."/>
        </authorList>
    </citation>
    <scope>NUCLEOTIDE SEQUENCE [LARGE SCALE GENOMIC DNA]</scope>
    <source>
        <strain evidence="1 2">PT-32</strain>
    </source>
</reference>
<name>A0A1Y1RQ34_9MICC</name>
<evidence type="ECO:0000313" key="1">
    <source>
        <dbReference type="EMBL" id="ORC20174.1"/>
    </source>
</evidence>
<gene>
    <name evidence="1" type="ORF">A7979_11495</name>
</gene>
<comment type="caution">
    <text evidence="1">The sequence shown here is derived from an EMBL/GenBank/DDBJ whole genome shotgun (WGS) entry which is preliminary data.</text>
</comment>
<dbReference type="EMBL" id="LXWF01000020">
    <property type="protein sequence ID" value="ORC20174.1"/>
    <property type="molecule type" value="Genomic_DNA"/>
</dbReference>